<reference evidence="2" key="1">
    <citation type="journal article" date="2012" name="Science">
        <title>Fermentation, hydrogen, and sulfur metabolism in multiple uncultivated bacterial phyla.</title>
        <authorList>
            <person name="Wrighton K.C."/>
            <person name="Thomas B.C."/>
            <person name="Sharon I."/>
            <person name="Miller C.S."/>
            <person name="Castelle C.J."/>
            <person name="VerBerkmoes N.C."/>
            <person name="Wilkins M.J."/>
            <person name="Hettich R.L."/>
            <person name="Lipton M.S."/>
            <person name="Williams K.H."/>
            <person name="Long P.E."/>
            <person name="Banfield J.F."/>
        </authorList>
    </citation>
    <scope>NUCLEOTIDE SEQUENCE [LARGE SCALE GENOMIC DNA]</scope>
</reference>
<protein>
    <submittedName>
        <fullName evidence="2">Uncharacterized protein</fullName>
    </submittedName>
</protein>
<organism evidence="2">
    <name type="scientific">uncultured bacterium</name>
    <name type="common">gcode 4</name>
    <dbReference type="NCBI Taxonomy" id="1234023"/>
    <lineage>
        <taxon>Bacteria</taxon>
        <taxon>environmental samples</taxon>
    </lineage>
</organism>
<keyword evidence="1" id="KW-0732">Signal</keyword>
<feature type="chain" id="PRO_5017266877" evidence="1">
    <location>
        <begin position="19"/>
        <end position="238"/>
    </location>
</feature>
<evidence type="ECO:0000256" key="1">
    <source>
        <dbReference type="SAM" id="SignalP"/>
    </source>
</evidence>
<gene>
    <name evidence="2" type="ORF">ACD_3C00051G0005</name>
</gene>
<accession>K2G2L4</accession>
<comment type="caution">
    <text evidence="2">The sequence shown here is derived from an EMBL/GenBank/DDBJ whole genome shotgun (WGS) entry which is preliminary data.</text>
</comment>
<name>K2G2L4_9BACT</name>
<dbReference type="EMBL" id="AMFJ01000325">
    <property type="protein sequence ID" value="EKE28502.1"/>
    <property type="molecule type" value="Genomic_DNA"/>
</dbReference>
<dbReference type="AlphaFoldDB" id="K2G2L4"/>
<feature type="signal peptide" evidence="1">
    <location>
        <begin position="1"/>
        <end position="18"/>
    </location>
</feature>
<proteinExistence type="predicted"/>
<sequence length="238" mass="28054">MKKIISLSLAIFLSYSFAVDSAISAEPSLPWKSAVLECLQKASKLHIDSESIKEISWISNPLDSRKNLACKWWRYLEDYLYQSTVDVLFTEIDIKVEKYLKSLEWTKEPISALNDLQKKFWLSWEVWSFNQSYSNVCKEKALIYMIEIAKENKTSISTENISFKSSCEVVYKLKLQSYYDAWEVIIARETVKWYQNSKKTFMTTIKDKYKDLLFKLTIYLGQLKVIDAKWYTNTKNPQ</sequence>
<evidence type="ECO:0000313" key="2">
    <source>
        <dbReference type="EMBL" id="EKE28502.1"/>
    </source>
</evidence>